<keyword evidence="6 8" id="KW-0503">Monooxygenase</keyword>
<evidence type="ECO:0000256" key="2">
    <source>
        <dbReference type="ARBA" id="ARBA00010617"/>
    </source>
</evidence>
<dbReference type="PRINTS" id="PR00385">
    <property type="entry name" value="P450"/>
</dbReference>
<dbReference type="InterPro" id="IPR017972">
    <property type="entry name" value="Cyt_P450_CS"/>
</dbReference>
<dbReference type="PRINTS" id="PR00465">
    <property type="entry name" value="EP450IV"/>
</dbReference>
<sequence>MLQWFLDRSTEYGIQSTERIVKLQLLVIFGGIHNTTVTATNILYNLSVAREYLDPLREEVRTILADTITEGMSSRTLQRMEKLDSFMKETIRLYPPELTTFSRKTVQGIALSNGQYIPPGTFVETPSDAIAHDKSNYPDGDGFDGFRFYKIRQGASAAQQARNQFVTSNDQNLVFGYGKHACPGRFLAAAEIKMIIAKILM</sequence>
<dbReference type="GO" id="GO:0016705">
    <property type="term" value="F:oxidoreductase activity, acting on paired donors, with incorporation or reduction of molecular oxygen"/>
    <property type="evidence" value="ECO:0007669"/>
    <property type="project" value="InterPro"/>
</dbReference>
<organism evidence="9 10">
    <name type="scientific">Aspergillus brasiliensis</name>
    <dbReference type="NCBI Taxonomy" id="319629"/>
    <lineage>
        <taxon>Eukaryota</taxon>
        <taxon>Fungi</taxon>
        <taxon>Dikarya</taxon>
        <taxon>Ascomycota</taxon>
        <taxon>Pezizomycotina</taxon>
        <taxon>Eurotiomycetes</taxon>
        <taxon>Eurotiomycetidae</taxon>
        <taxon>Eurotiales</taxon>
        <taxon>Aspergillaceae</taxon>
        <taxon>Aspergillus</taxon>
        <taxon>Aspergillus subgen. Circumdati</taxon>
    </lineage>
</organism>
<protein>
    <recommendedName>
        <fullName evidence="11">Cytochrome P450</fullName>
    </recommendedName>
</protein>
<keyword evidence="3 7" id="KW-0479">Metal-binding</keyword>
<evidence type="ECO:0000256" key="5">
    <source>
        <dbReference type="ARBA" id="ARBA00023004"/>
    </source>
</evidence>
<feature type="binding site" description="axial binding residue" evidence="7">
    <location>
        <position position="182"/>
    </location>
    <ligand>
        <name>heme</name>
        <dbReference type="ChEBI" id="CHEBI:30413"/>
    </ligand>
    <ligandPart>
        <name>Fe</name>
        <dbReference type="ChEBI" id="CHEBI:18248"/>
    </ligandPart>
</feature>
<dbReference type="GO" id="GO:0020037">
    <property type="term" value="F:heme binding"/>
    <property type="evidence" value="ECO:0007669"/>
    <property type="project" value="InterPro"/>
</dbReference>
<evidence type="ECO:0000313" key="9">
    <source>
        <dbReference type="EMBL" id="GKZ28128.1"/>
    </source>
</evidence>
<evidence type="ECO:0000256" key="6">
    <source>
        <dbReference type="ARBA" id="ARBA00023033"/>
    </source>
</evidence>
<reference evidence="9" key="1">
    <citation type="submission" date="2022-07" db="EMBL/GenBank/DDBJ databases">
        <title>Taxonomy of Aspergillus series Nigri: significant species reduction supported by multi-species coalescent approaches.</title>
        <authorList>
            <person name="Bian C."/>
            <person name="Kusuya Y."/>
            <person name="Sklenar F."/>
            <person name="D'hooge E."/>
            <person name="Yaguchi T."/>
            <person name="Takahashi H."/>
            <person name="Hubka V."/>
        </authorList>
    </citation>
    <scope>NUCLEOTIDE SEQUENCE</scope>
    <source>
        <strain evidence="9">CBS 733.88</strain>
    </source>
</reference>
<evidence type="ECO:0000256" key="4">
    <source>
        <dbReference type="ARBA" id="ARBA00023002"/>
    </source>
</evidence>
<dbReference type="InterPro" id="IPR002403">
    <property type="entry name" value="Cyt_P450_E_grp-IV"/>
</dbReference>
<dbReference type="EMBL" id="BROQ01000875">
    <property type="protein sequence ID" value="GKZ28128.1"/>
    <property type="molecule type" value="Genomic_DNA"/>
</dbReference>
<evidence type="ECO:0000256" key="3">
    <source>
        <dbReference type="ARBA" id="ARBA00022723"/>
    </source>
</evidence>
<dbReference type="GO" id="GO:0004497">
    <property type="term" value="F:monooxygenase activity"/>
    <property type="evidence" value="ECO:0007669"/>
    <property type="project" value="UniProtKB-KW"/>
</dbReference>
<evidence type="ECO:0008006" key="11">
    <source>
        <dbReference type="Google" id="ProtNLM"/>
    </source>
</evidence>
<evidence type="ECO:0000313" key="10">
    <source>
        <dbReference type="Proteomes" id="UP001143548"/>
    </source>
</evidence>
<dbReference type="InterPro" id="IPR001128">
    <property type="entry name" value="Cyt_P450"/>
</dbReference>
<comment type="cofactor">
    <cofactor evidence="1 7">
        <name>heme</name>
        <dbReference type="ChEBI" id="CHEBI:30413"/>
    </cofactor>
</comment>
<dbReference type="GO" id="GO:0019748">
    <property type="term" value="P:secondary metabolic process"/>
    <property type="evidence" value="ECO:0007669"/>
    <property type="project" value="UniProtKB-ARBA"/>
</dbReference>
<dbReference type="SUPFAM" id="SSF48264">
    <property type="entry name" value="Cytochrome P450"/>
    <property type="match status" value="1"/>
</dbReference>
<dbReference type="PROSITE" id="PS00086">
    <property type="entry name" value="CYTOCHROME_P450"/>
    <property type="match status" value="1"/>
</dbReference>
<dbReference type="CDD" id="cd11041">
    <property type="entry name" value="CYP503A1-like"/>
    <property type="match status" value="1"/>
</dbReference>
<dbReference type="PANTHER" id="PTHR46206:SF7">
    <property type="entry name" value="P450, PUTATIVE (EUROFUNG)-RELATED"/>
    <property type="match status" value="1"/>
</dbReference>
<feature type="non-terminal residue" evidence="9">
    <location>
        <position position="201"/>
    </location>
</feature>
<comment type="similarity">
    <text evidence="2 8">Belongs to the cytochrome P450 family.</text>
</comment>
<keyword evidence="5 7" id="KW-0408">Iron</keyword>
<dbReference type="GO" id="GO:0005506">
    <property type="term" value="F:iron ion binding"/>
    <property type="evidence" value="ECO:0007669"/>
    <property type="project" value="InterPro"/>
</dbReference>
<dbReference type="Gene3D" id="1.10.630.10">
    <property type="entry name" value="Cytochrome P450"/>
    <property type="match status" value="1"/>
</dbReference>
<evidence type="ECO:0000256" key="8">
    <source>
        <dbReference type="RuleBase" id="RU000461"/>
    </source>
</evidence>
<dbReference type="Pfam" id="PF00067">
    <property type="entry name" value="p450"/>
    <property type="match status" value="1"/>
</dbReference>
<keyword evidence="7 8" id="KW-0349">Heme</keyword>
<dbReference type="InterPro" id="IPR036396">
    <property type="entry name" value="Cyt_P450_sf"/>
</dbReference>
<proteinExistence type="inferred from homology"/>
<dbReference type="AlphaFoldDB" id="A0A9W6DT97"/>
<name>A0A9W6DT97_9EURO</name>
<comment type="caution">
    <text evidence="9">The sequence shown here is derived from an EMBL/GenBank/DDBJ whole genome shotgun (WGS) entry which is preliminary data.</text>
</comment>
<evidence type="ECO:0000256" key="1">
    <source>
        <dbReference type="ARBA" id="ARBA00001971"/>
    </source>
</evidence>
<dbReference type="Proteomes" id="UP001143548">
    <property type="component" value="Unassembled WGS sequence"/>
</dbReference>
<evidence type="ECO:0000256" key="7">
    <source>
        <dbReference type="PIRSR" id="PIRSR602403-1"/>
    </source>
</evidence>
<dbReference type="PANTHER" id="PTHR46206">
    <property type="entry name" value="CYTOCHROME P450"/>
    <property type="match status" value="1"/>
</dbReference>
<keyword evidence="4 8" id="KW-0560">Oxidoreductase</keyword>
<gene>
    <name evidence="9" type="ORF">AbraCBS73388_011327</name>
</gene>
<accession>A0A9W6DT97</accession>